<feature type="compositionally biased region" description="Basic and acidic residues" evidence="8">
    <location>
        <begin position="13"/>
        <end position="33"/>
    </location>
</feature>
<dbReference type="NCBIfam" id="TIGR01623">
    <property type="entry name" value="put_zinc_LRP1"/>
    <property type="match status" value="1"/>
</dbReference>
<accession>A0AAV6X608</accession>
<evidence type="ECO:0000256" key="2">
    <source>
        <dbReference type="ARBA" id="ARBA00006911"/>
    </source>
</evidence>
<evidence type="ECO:0000313" key="9">
    <source>
        <dbReference type="EMBL" id="KAG8377863.1"/>
    </source>
</evidence>
<gene>
    <name evidence="9" type="ORF">BUALT_Bualt08G0077700</name>
</gene>
<reference evidence="9" key="1">
    <citation type="submission" date="2019-10" db="EMBL/GenBank/DDBJ databases">
        <authorList>
            <person name="Zhang R."/>
            <person name="Pan Y."/>
            <person name="Wang J."/>
            <person name="Ma R."/>
            <person name="Yu S."/>
        </authorList>
    </citation>
    <scope>NUCLEOTIDE SEQUENCE</scope>
    <source>
        <strain evidence="9">LA-IB0</strain>
        <tissue evidence="9">Leaf</tissue>
    </source>
</reference>
<sequence>MSGFFSLGSSNSKDQDQDRDRDQEHDDHNHHTDTNNSLFLFKNEEIYNKGFELWQQYYQLHQQRQIQDHVDFSVGPSTKRNNHNDIVVGSSFNIGDDSPSYRSGFSMSMRQSSSRSGNEGINCQDCGNQAKKDCVHLRCRTCCKSRGFQCQTHVKSTWVPASKRRERQQQLAALQQDQVRENPKRMRENTGGGGGGGGGSALVCTTTTSRLPASTSGFELGHFPAEVNSEAVFRCVRVSAVDDAEEHLAYQTAVNIGGHVFKGILYDQGPHQSRYGPGECSGSQQQPLDLIAAAAASAATTSNQNMAMIDPSSIYPAPLNAFMAGTQFFPPPRH</sequence>
<evidence type="ECO:0000256" key="1">
    <source>
        <dbReference type="ARBA" id="ARBA00004123"/>
    </source>
</evidence>
<evidence type="ECO:0000256" key="3">
    <source>
        <dbReference type="ARBA" id="ARBA00022723"/>
    </source>
</evidence>
<keyword evidence="5" id="KW-0238">DNA-binding</keyword>
<dbReference type="Proteomes" id="UP000826271">
    <property type="component" value="Unassembled WGS sequence"/>
</dbReference>
<dbReference type="InterPro" id="IPR006511">
    <property type="entry name" value="SHI_C"/>
</dbReference>
<evidence type="ECO:0000256" key="6">
    <source>
        <dbReference type="ARBA" id="ARBA00023159"/>
    </source>
</evidence>
<dbReference type="PANTHER" id="PTHR31604">
    <property type="entry name" value="PROTEIN LATERAL ROOT PRIMORDIUM 1"/>
    <property type="match status" value="1"/>
</dbReference>
<evidence type="ECO:0000256" key="8">
    <source>
        <dbReference type="SAM" id="MobiDB-lite"/>
    </source>
</evidence>
<feature type="region of interest" description="Disordered" evidence="8">
    <location>
        <begin position="161"/>
        <end position="199"/>
    </location>
</feature>
<evidence type="ECO:0000256" key="7">
    <source>
        <dbReference type="ARBA" id="ARBA00023242"/>
    </source>
</evidence>
<dbReference type="AlphaFoldDB" id="A0AAV6X608"/>
<keyword evidence="7" id="KW-0539">Nucleus</keyword>
<dbReference type="GO" id="GO:0045893">
    <property type="term" value="P:positive regulation of DNA-templated transcription"/>
    <property type="evidence" value="ECO:0007669"/>
    <property type="project" value="TreeGrafter"/>
</dbReference>
<dbReference type="GO" id="GO:0003677">
    <property type="term" value="F:DNA binding"/>
    <property type="evidence" value="ECO:0007669"/>
    <property type="project" value="UniProtKB-KW"/>
</dbReference>
<comment type="similarity">
    <text evidence="2">Belongs to the SHI protein family.</text>
</comment>
<dbReference type="GO" id="GO:0003700">
    <property type="term" value="F:DNA-binding transcription factor activity"/>
    <property type="evidence" value="ECO:0007669"/>
    <property type="project" value="InterPro"/>
</dbReference>
<feature type="compositionally biased region" description="Gly residues" evidence="8">
    <location>
        <begin position="190"/>
        <end position="199"/>
    </location>
</feature>
<dbReference type="EMBL" id="WHWC01000008">
    <property type="protein sequence ID" value="KAG8377863.1"/>
    <property type="molecule type" value="Genomic_DNA"/>
</dbReference>
<dbReference type="PANTHER" id="PTHR31604:SF2">
    <property type="entry name" value="PROTEIN SHI RELATED SEQUENCE 7"/>
    <property type="match status" value="1"/>
</dbReference>
<dbReference type="InterPro" id="IPR007818">
    <property type="entry name" value="SHI"/>
</dbReference>
<feature type="region of interest" description="Disordered" evidence="8">
    <location>
        <begin position="1"/>
        <end position="35"/>
    </location>
</feature>
<comment type="caution">
    <text evidence="9">The sequence shown here is derived from an EMBL/GenBank/DDBJ whole genome shotgun (WGS) entry which is preliminary data.</text>
</comment>
<dbReference type="GO" id="GO:0005634">
    <property type="term" value="C:nucleus"/>
    <property type="evidence" value="ECO:0007669"/>
    <property type="project" value="UniProtKB-SubCell"/>
</dbReference>
<dbReference type="Pfam" id="PF05142">
    <property type="entry name" value="DUF702"/>
    <property type="match status" value="1"/>
</dbReference>
<comment type="subcellular location">
    <subcellularLocation>
        <location evidence="1">Nucleus</location>
    </subcellularLocation>
</comment>
<evidence type="ECO:0000313" key="10">
    <source>
        <dbReference type="Proteomes" id="UP000826271"/>
    </source>
</evidence>
<proteinExistence type="inferred from homology"/>
<feature type="compositionally biased region" description="Basic and acidic residues" evidence="8">
    <location>
        <begin position="178"/>
        <end position="188"/>
    </location>
</feature>
<keyword evidence="4" id="KW-0862">Zinc</keyword>
<dbReference type="InterPro" id="IPR006510">
    <property type="entry name" value="Znf_LRP1"/>
</dbReference>
<keyword evidence="3" id="KW-0479">Metal-binding</keyword>
<organism evidence="9 10">
    <name type="scientific">Buddleja alternifolia</name>
    <dbReference type="NCBI Taxonomy" id="168488"/>
    <lineage>
        <taxon>Eukaryota</taxon>
        <taxon>Viridiplantae</taxon>
        <taxon>Streptophyta</taxon>
        <taxon>Embryophyta</taxon>
        <taxon>Tracheophyta</taxon>
        <taxon>Spermatophyta</taxon>
        <taxon>Magnoliopsida</taxon>
        <taxon>eudicotyledons</taxon>
        <taxon>Gunneridae</taxon>
        <taxon>Pentapetalae</taxon>
        <taxon>asterids</taxon>
        <taxon>lamiids</taxon>
        <taxon>Lamiales</taxon>
        <taxon>Scrophulariaceae</taxon>
        <taxon>Buddlejeae</taxon>
        <taxon>Buddleja</taxon>
    </lineage>
</organism>
<dbReference type="GO" id="GO:0046872">
    <property type="term" value="F:metal ion binding"/>
    <property type="evidence" value="ECO:0007669"/>
    <property type="project" value="UniProtKB-KW"/>
</dbReference>
<name>A0AAV6X608_9LAMI</name>
<dbReference type="NCBIfam" id="TIGR01624">
    <property type="entry name" value="LRP1_Cterm"/>
    <property type="match status" value="1"/>
</dbReference>
<evidence type="ECO:0000256" key="4">
    <source>
        <dbReference type="ARBA" id="ARBA00022833"/>
    </source>
</evidence>
<evidence type="ECO:0000256" key="5">
    <source>
        <dbReference type="ARBA" id="ARBA00023125"/>
    </source>
</evidence>
<protein>
    <submittedName>
        <fullName evidence="9">Uncharacterized protein</fullName>
    </submittedName>
</protein>
<keyword evidence="10" id="KW-1185">Reference proteome</keyword>
<keyword evidence="6" id="KW-0010">Activator</keyword>